<organism evidence="1 2">
    <name type="scientific">Bodo saltans</name>
    <name type="common">Flagellated protozoan</name>
    <dbReference type="NCBI Taxonomy" id="75058"/>
    <lineage>
        <taxon>Eukaryota</taxon>
        <taxon>Discoba</taxon>
        <taxon>Euglenozoa</taxon>
        <taxon>Kinetoplastea</taxon>
        <taxon>Metakinetoplastina</taxon>
        <taxon>Eubodonida</taxon>
        <taxon>Bodonidae</taxon>
        <taxon>Bodo</taxon>
    </lineage>
</organism>
<sequence>MERHLTGLPPCVETAPVAAHNGLRLFRCGAVLHARGRACSTLQSLGTSQRMRSDPIRSVCFAREGDHSPERDYRRDEDPRMPHLHGFSQFYSDNCTTPVALAPGCDAHFIPLSITASRTHSLTFPLLGMLTTRPLMSRLVQRKRMRLWLKAVTSASRLQLCTSTPRIH</sequence>
<accession>A0A0S4JKG9</accession>
<name>A0A0S4JKG9_BODSA</name>
<dbReference type="VEuPathDB" id="TriTrypDB:BSAL_29095"/>
<evidence type="ECO:0000313" key="1">
    <source>
        <dbReference type="EMBL" id="CUG90882.1"/>
    </source>
</evidence>
<dbReference type="EMBL" id="CYKH01001872">
    <property type="protein sequence ID" value="CUG90882.1"/>
    <property type="molecule type" value="Genomic_DNA"/>
</dbReference>
<proteinExistence type="predicted"/>
<dbReference type="Proteomes" id="UP000051952">
    <property type="component" value="Unassembled WGS sequence"/>
</dbReference>
<dbReference type="AlphaFoldDB" id="A0A0S4JKG9"/>
<evidence type="ECO:0000313" key="2">
    <source>
        <dbReference type="Proteomes" id="UP000051952"/>
    </source>
</evidence>
<keyword evidence="2" id="KW-1185">Reference proteome</keyword>
<gene>
    <name evidence="1" type="ORF">BSAL_29095</name>
</gene>
<protein>
    <submittedName>
        <fullName evidence="1">Uncharacterized protein</fullName>
    </submittedName>
</protein>
<reference evidence="2" key="1">
    <citation type="submission" date="2015-09" db="EMBL/GenBank/DDBJ databases">
        <authorList>
            <consortium name="Pathogen Informatics"/>
        </authorList>
    </citation>
    <scope>NUCLEOTIDE SEQUENCE [LARGE SCALE GENOMIC DNA]</scope>
    <source>
        <strain evidence="2">Lake Konstanz</strain>
    </source>
</reference>